<dbReference type="InterPro" id="IPR053083">
    <property type="entry name" value="TF_kinase-domain_protein"/>
</dbReference>
<evidence type="ECO:0000313" key="4">
    <source>
        <dbReference type="Proteomes" id="UP000783213"/>
    </source>
</evidence>
<dbReference type="PROSITE" id="PS00108">
    <property type="entry name" value="PROTEIN_KINASE_ST"/>
    <property type="match status" value="1"/>
</dbReference>
<gene>
    <name evidence="3" type="ORF">EAE98_006299</name>
</gene>
<dbReference type="PANTHER" id="PTHR44305:SF24">
    <property type="entry name" value="TYROSINE-PROTEIN KINASE C03B1.5-RELATED"/>
    <property type="match status" value="1"/>
</dbReference>
<evidence type="ECO:0000259" key="2">
    <source>
        <dbReference type="PROSITE" id="PS50011"/>
    </source>
</evidence>
<dbReference type="Pfam" id="PF00069">
    <property type="entry name" value="Pkinase"/>
    <property type="match status" value="1"/>
</dbReference>
<dbReference type="SUPFAM" id="SSF56112">
    <property type="entry name" value="Protein kinase-like (PK-like)"/>
    <property type="match status" value="1"/>
</dbReference>
<dbReference type="PROSITE" id="PS50011">
    <property type="entry name" value="PROTEIN_KINASE_DOM"/>
    <property type="match status" value="1"/>
</dbReference>
<comment type="caution">
    <text evidence="3">The sequence shown here is derived from an EMBL/GenBank/DDBJ whole genome shotgun (WGS) entry which is preliminary data.</text>
</comment>
<feature type="region of interest" description="Disordered" evidence="1">
    <location>
        <begin position="734"/>
        <end position="781"/>
    </location>
</feature>
<organism evidence="3 4">
    <name type="scientific">Botrytis deweyae</name>
    <dbReference type="NCBI Taxonomy" id="2478750"/>
    <lineage>
        <taxon>Eukaryota</taxon>
        <taxon>Fungi</taxon>
        <taxon>Dikarya</taxon>
        <taxon>Ascomycota</taxon>
        <taxon>Pezizomycotina</taxon>
        <taxon>Leotiomycetes</taxon>
        <taxon>Helotiales</taxon>
        <taxon>Sclerotiniaceae</taxon>
        <taxon>Botrytis</taxon>
    </lineage>
</organism>
<feature type="domain" description="Protein kinase" evidence="2">
    <location>
        <begin position="62"/>
        <end position="480"/>
    </location>
</feature>
<feature type="compositionally biased region" description="Basic residues" evidence="1">
    <location>
        <begin position="771"/>
        <end position="781"/>
    </location>
</feature>
<dbReference type="SMART" id="SM00220">
    <property type="entry name" value="S_TKc"/>
    <property type="match status" value="1"/>
</dbReference>
<reference evidence="3 4" key="1">
    <citation type="journal article" date="2020" name="Genome Biol. Evol.">
        <title>Comparative genomics of Sclerotiniaceae.</title>
        <authorList>
            <person name="Valero Jimenez C.A."/>
            <person name="Steentjes M."/>
            <person name="Scholten O.E."/>
            <person name="Van Kan J.A.L."/>
        </authorList>
    </citation>
    <scope>NUCLEOTIDE SEQUENCE [LARGE SCALE GENOMIC DNA]</scope>
    <source>
        <strain evidence="3 4">B1</strain>
    </source>
</reference>
<evidence type="ECO:0000313" key="3">
    <source>
        <dbReference type="EMBL" id="KAF7926915.1"/>
    </source>
</evidence>
<dbReference type="Gene3D" id="1.10.510.10">
    <property type="entry name" value="Transferase(Phosphotransferase) domain 1"/>
    <property type="match status" value="1"/>
</dbReference>
<name>A0ABQ7IKI0_9HELO</name>
<sequence>MALLLPGETWDEAELRLGFRVERPPPKMFVGTPLEMGARGRAWLASEPLWSAESRMGPEPSWTGVKIMGEGGNGTAGKWRLTYRQPPEGTPGRLPFESIVVKQQAGGWGDLRDESEIYELLRHTNSQHLVKMFRRMYEDRGLNTVYADRDGPVRRIYLEDCEKGDLSSRISERFSERSIFEEYEIWDTFHCIARGLYAMHSGHEDLNEDRWDRDEIVHFDFKSENVFMSAGPRDDEHRGALVMKVGDYGHAGEVPLEQDLFYNFKHRRLGTERYKLPEQLRTRERPLERPWMDPMPKSMREAGDGNVLNNLRYGTHSNIWQLGLIIWQMIHTTEWCQDGNPSLAYNHEPDVIWEGERRRRQPGPPGRFELKLYKVANTWLGLNEEVGGVHTLATQDDIDFYSGLYDALPFEPEADIDPDQTEEQKAMAKKKRRIENQAREKVRQDRLYSDTLHKLVMDCLIVQGEARIHIEDLYRKTQQLKKVYQDLVPPLLPAPYSPEPALGDLPPPWNDITTQPGGGLGKPVVEEEETYPLDLFELFYATVEHEKVEDVMKWARENPIETISDYEAVHARELITRNRQSFANYMAESRRARGQRIKPQYKVPAPFPENWRHGVLQDNSRRRVLQAGVSPSGPSQQQRGALRVMNPGGRPPLPVITEGDERPTHIQGSPKGPRNFSYETDATPSHLRHFESTPEHMKPVDLRETPDYMRGVTRPVGYAGGDFGGVGDAGDFGSIRITSASGEGQERRPFGEQSSMESIDLGGGIKIGGAGRRRASRKKSSAKVDWPEFPLGLQKDVDKPFLLRALAIPELAGSILFCTVIEVKGTEEFLKGIVYLTGLLNGTTIYDMKEMLDERETGIPLKQMKLMGHDQLSVFREFEDEEKRTAIGGIEIFLYDVGQG</sequence>
<accession>A0ABQ7IKI0</accession>
<proteinExistence type="predicted"/>
<dbReference type="RefSeq" id="XP_038809712.1">
    <property type="nucleotide sequence ID" value="XM_038953922.1"/>
</dbReference>
<dbReference type="EMBL" id="RCSX01000013">
    <property type="protein sequence ID" value="KAF7926915.1"/>
    <property type="molecule type" value="Genomic_DNA"/>
</dbReference>
<keyword evidence="4" id="KW-1185">Reference proteome</keyword>
<dbReference type="GeneID" id="62233073"/>
<evidence type="ECO:0000256" key="1">
    <source>
        <dbReference type="SAM" id="MobiDB-lite"/>
    </source>
</evidence>
<feature type="region of interest" description="Disordered" evidence="1">
    <location>
        <begin position="627"/>
        <end position="678"/>
    </location>
</feature>
<dbReference type="InterPro" id="IPR011009">
    <property type="entry name" value="Kinase-like_dom_sf"/>
</dbReference>
<dbReference type="PANTHER" id="PTHR44305">
    <property type="entry name" value="SI:DKEY-192D15.2-RELATED"/>
    <property type="match status" value="1"/>
</dbReference>
<dbReference type="InterPro" id="IPR000719">
    <property type="entry name" value="Prot_kinase_dom"/>
</dbReference>
<protein>
    <recommendedName>
        <fullName evidence="2">Protein kinase domain-containing protein</fullName>
    </recommendedName>
</protein>
<dbReference type="Proteomes" id="UP000783213">
    <property type="component" value="Unassembled WGS sequence"/>
</dbReference>
<feature type="compositionally biased region" description="Gly residues" evidence="1">
    <location>
        <begin position="761"/>
        <end position="770"/>
    </location>
</feature>
<dbReference type="InterPro" id="IPR008271">
    <property type="entry name" value="Ser/Thr_kinase_AS"/>
</dbReference>